<comment type="domain">
    <text evidence="10">The main chain amide nitrogen atoms of the second glycine and its adjacent residue in the HGGXW motif define the oxyanion hole, and stabilize the oxyanion that forms during the nucleophilic attack by the catalytic serine during substrate cleavage.</text>
</comment>
<evidence type="ECO:0000313" key="14">
    <source>
        <dbReference type="EMBL" id="TWW59599.1"/>
    </source>
</evidence>
<dbReference type="FunFam" id="3.40.50.1820:FF:000134">
    <property type="entry name" value="Kynurenine formamidase"/>
    <property type="match status" value="1"/>
</dbReference>
<dbReference type="PANTHER" id="PTHR13023:SF3">
    <property type="entry name" value="SOLUBLE CALCIUM-ACTIVATED NUCLEOTIDASE 1"/>
    <property type="match status" value="1"/>
</dbReference>
<evidence type="ECO:0000256" key="2">
    <source>
        <dbReference type="ARBA" id="ARBA00022490"/>
    </source>
</evidence>
<organism evidence="14 15">
    <name type="scientific">Takifugu flavidus</name>
    <name type="common">sansaifugu</name>
    <dbReference type="NCBI Taxonomy" id="433684"/>
    <lineage>
        <taxon>Eukaryota</taxon>
        <taxon>Metazoa</taxon>
        <taxon>Chordata</taxon>
        <taxon>Craniata</taxon>
        <taxon>Vertebrata</taxon>
        <taxon>Euteleostomi</taxon>
        <taxon>Actinopterygii</taxon>
        <taxon>Neopterygii</taxon>
        <taxon>Teleostei</taxon>
        <taxon>Neoteleostei</taxon>
        <taxon>Acanthomorphata</taxon>
        <taxon>Eupercaria</taxon>
        <taxon>Tetraodontiformes</taxon>
        <taxon>Tetradontoidea</taxon>
        <taxon>Tetraodontidae</taxon>
        <taxon>Takifugu</taxon>
    </lineage>
</organism>
<evidence type="ECO:0000259" key="13">
    <source>
        <dbReference type="Pfam" id="PF07859"/>
    </source>
</evidence>
<feature type="binding site" evidence="11">
    <location>
        <position position="649"/>
    </location>
    <ligand>
        <name>Ca(2+)</name>
        <dbReference type="ChEBI" id="CHEBI:29108"/>
    </ligand>
</feature>
<dbReference type="EC" id="3.5.1.9" evidence="10"/>
<dbReference type="HAMAP" id="MF_03014">
    <property type="entry name" value="KFase"/>
    <property type="match status" value="1"/>
</dbReference>
<dbReference type="EMBL" id="RHFK02000019">
    <property type="protein sequence ID" value="TWW59599.1"/>
    <property type="molecule type" value="Genomic_DNA"/>
</dbReference>
<feature type="active site" description="Nucleophile" evidence="10">
    <location>
        <position position="147"/>
    </location>
</feature>
<dbReference type="Pfam" id="PF07859">
    <property type="entry name" value="Abhydrolase_3"/>
    <property type="match status" value="1"/>
</dbReference>
<keyword evidence="5 11" id="KW-0106">Calcium</keyword>
<evidence type="ECO:0000256" key="10">
    <source>
        <dbReference type="HAMAP-Rule" id="MF_03014"/>
    </source>
</evidence>
<comment type="catalytic activity">
    <reaction evidence="10">
        <text>N-formyl-L-kynurenine + H2O = L-kynurenine + formate + H(+)</text>
        <dbReference type="Rhea" id="RHEA:13009"/>
        <dbReference type="ChEBI" id="CHEBI:15377"/>
        <dbReference type="ChEBI" id="CHEBI:15378"/>
        <dbReference type="ChEBI" id="CHEBI:15740"/>
        <dbReference type="ChEBI" id="CHEBI:57959"/>
        <dbReference type="ChEBI" id="CHEBI:58629"/>
        <dbReference type="EC" id="3.5.1.9"/>
    </reaction>
</comment>
<keyword evidence="2 10" id="KW-0963">Cytoplasm</keyword>
<evidence type="ECO:0000256" key="5">
    <source>
        <dbReference type="ARBA" id="ARBA00022837"/>
    </source>
</evidence>
<comment type="catalytic activity">
    <reaction evidence="9">
        <text>a ribonucleoside 5'-diphosphate + H2O = a ribonucleoside 5'-phosphate + phosphate + H(+)</text>
        <dbReference type="Rhea" id="RHEA:36799"/>
        <dbReference type="ChEBI" id="CHEBI:15377"/>
        <dbReference type="ChEBI" id="CHEBI:15378"/>
        <dbReference type="ChEBI" id="CHEBI:43474"/>
        <dbReference type="ChEBI" id="CHEBI:57930"/>
        <dbReference type="ChEBI" id="CHEBI:58043"/>
        <dbReference type="EC" id="3.6.1.6"/>
    </reaction>
</comment>
<sequence>MTNDELDRQYSPSRWSHRMSADDVIQAHVKALKEGTVRARSLAQTLLNVPYGEGDGEKLDVYIPSTSSLDVDLVIYLHGGYWQFLSKEESGFMAVPLVDKGVVVVAVDYDIAPKGNMDLIVSQVRRSVVSVVQQYSHISGLYLCGHSAGAHLAAMVLSTDWSQYSVTPQIKGALLVSGIYDLLPILSTYVNDPLKMTEEVALRNSPSKFISQLKHSSSDCHIIMAVAENDSPEFHKQSEEYYKALEASGLNVSMENVANTDHFNIIEQLVDEEYHLTKSKPDSEDENAAPMTSFSVALQSLLLALSSVKHAAGSDLRFYPKWRAIAAVALLTSALVLYLHWTVGGRDAATHGHRHRSRVQNWQMQSGGDGGNFRLSKSPNAQGHQKREKPYNDTYPLSPPVKTKDGIRYRIGVIADLDQASRSSKEQTWLSYMKKGYLTVSDDVGRLAVEWDAHTVTLKSSLAEKGRGMELSELVVFDGHLYTVDDHTGVVYRILDNQAVPWVILPDGDGTVSKAFKAEWLAVKDEHLYVGSLGKEWTTTTGKVLHENPEWVKVIGYRGDVEHRNWVPHYNALRSATGIQPPGYLIHESATWSERLQRWFFLPRRASHERYDETKDERRATNLMLSCPADFSSISVRHVGPFDPTHGFSSFKFVPETDDQIIVALKSEEDAGRIATYIIAFTLDGQILMPETKIGDVKYEGLEFI</sequence>
<keyword evidence="3 11" id="KW-0479">Metal-binding</keyword>
<dbReference type="Pfam" id="PF06079">
    <property type="entry name" value="Apyrase"/>
    <property type="match status" value="1"/>
</dbReference>
<evidence type="ECO:0000256" key="12">
    <source>
        <dbReference type="SAM" id="MobiDB-lite"/>
    </source>
</evidence>
<dbReference type="GO" id="GO:0005829">
    <property type="term" value="C:cytosol"/>
    <property type="evidence" value="ECO:0007669"/>
    <property type="project" value="UniProtKB-SubCell"/>
</dbReference>
<feature type="binding site" evidence="11">
    <location>
        <position position="519"/>
    </location>
    <ligand>
        <name>Ca(2+)</name>
        <dbReference type="ChEBI" id="CHEBI:29108"/>
    </ligand>
</feature>
<keyword evidence="4 10" id="KW-0378">Hydrolase</keyword>
<dbReference type="InterPro" id="IPR036258">
    <property type="entry name" value="Apyrase_sf"/>
</dbReference>
<dbReference type="GO" id="GO:0030166">
    <property type="term" value="P:proteoglycan biosynthetic process"/>
    <property type="evidence" value="ECO:0007669"/>
    <property type="project" value="TreeGrafter"/>
</dbReference>
<name>A0A5C6MXQ4_9TELE</name>
<dbReference type="SUPFAM" id="SSF53474">
    <property type="entry name" value="alpha/beta-Hydrolases"/>
    <property type="match status" value="1"/>
</dbReference>
<dbReference type="AlphaFoldDB" id="A0A5C6MXQ4"/>
<feature type="domain" description="Alpha/beta hydrolase fold-3" evidence="13">
    <location>
        <begin position="74"/>
        <end position="262"/>
    </location>
</feature>
<evidence type="ECO:0000256" key="9">
    <source>
        <dbReference type="ARBA" id="ARBA00052933"/>
    </source>
</evidence>
<feature type="binding site" evidence="11">
    <location>
        <position position="588"/>
    </location>
    <ligand>
        <name>Ca(2+)</name>
        <dbReference type="ChEBI" id="CHEBI:29108"/>
    </ligand>
</feature>
<dbReference type="GO" id="GO:0005634">
    <property type="term" value="C:nucleus"/>
    <property type="evidence" value="ECO:0007669"/>
    <property type="project" value="UniProtKB-SubCell"/>
</dbReference>
<dbReference type="GO" id="GO:0004382">
    <property type="term" value="F:GDP phosphatase activity"/>
    <property type="evidence" value="ECO:0007669"/>
    <property type="project" value="TreeGrafter"/>
</dbReference>
<keyword evidence="7 10" id="KW-0539">Nucleus</keyword>
<comment type="caution">
    <text evidence="14">The sequence shown here is derived from an EMBL/GenBank/DDBJ whole genome shotgun (WGS) entry which is preliminary data.</text>
</comment>
<evidence type="ECO:0000313" key="15">
    <source>
        <dbReference type="Proteomes" id="UP000324091"/>
    </source>
</evidence>
<accession>A0A5C6MXQ4</accession>
<feature type="region of interest" description="Disordered" evidence="12">
    <location>
        <begin position="352"/>
        <end position="397"/>
    </location>
</feature>
<dbReference type="Gene3D" id="3.40.50.1820">
    <property type="entry name" value="alpha/beta hydrolase"/>
    <property type="match status" value="1"/>
</dbReference>
<protein>
    <recommendedName>
        <fullName evidence="10">Kynurenine formamidase</fullName>
        <shortName evidence="10">KFA</shortName>
        <shortName evidence="10">KFase</shortName>
        <ecNumber evidence="10">3.5.1.9</ecNumber>
    </recommendedName>
    <alternativeName>
        <fullName evidence="10">Arylformamidase</fullName>
    </alternativeName>
    <alternativeName>
        <fullName evidence="10">N-formylkynurenine formamidase</fullName>
        <shortName evidence="10">FKF</shortName>
    </alternativeName>
</protein>
<dbReference type="Proteomes" id="UP000324091">
    <property type="component" value="Chromosome 6"/>
</dbReference>
<feature type="active site" evidence="10">
    <location>
        <position position="230"/>
    </location>
</feature>
<dbReference type="GO" id="GO:0045134">
    <property type="term" value="F:UDP phosphatase activity"/>
    <property type="evidence" value="ECO:0007669"/>
    <property type="project" value="TreeGrafter"/>
</dbReference>
<keyword evidence="15" id="KW-1185">Reference proteome</keyword>
<feature type="binding site" evidence="11">
    <location>
        <position position="473"/>
    </location>
    <ligand>
        <name>Ca(2+)</name>
        <dbReference type="ChEBI" id="CHEBI:29108"/>
    </ligand>
</feature>
<dbReference type="SUPFAM" id="SSF101887">
    <property type="entry name" value="Apyrase"/>
    <property type="match status" value="1"/>
</dbReference>
<dbReference type="GO" id="GO:0004061">
    <property type="term" value="F:arylformamidase activity"/>
    <property type="evidence" value="ECO:0007669"/>
    <property type="project" value="UniProtKB-UniRule"/>
</dbReference>
<dbReference type="GO" id="GO:0005509">
    <property type="term" value="F:calcium ion binding"/>
    <property type="evidence" value="ECO:0007669"/>
    <property type="project" value="InterPro"/>
</dbReference>
<evidence type="ECO:0000256" key="11">
    <source>
        <dbReference type="PIRSR" id="PIRSR609283-1"/>
    </source>
</evidence>
<comment type="pathway">
    <text evidence="10">Amino-acid degradation; L-tryptophan degradation via kynurenine pathway; L-kynurenine from L-tryptophan: step 2/2.</text>
</comment>
<dbReference type="GO" id="GO:0019441">
    <property type="term" value="P:L-tryptophan catabolic process to kynurenine"/>
    <property type="evidence" value="ECO:0007669"/>
    <property type="project" value="UniProtKB-UniRule"/>
</dbReference>
<evidence type="ECO:0000256" key="4">
    <source>
        <dbReference type="ARBA" id="ARBA00022801"/>
    </source>
</evidence>
<dbReference type="UniPathway" id="UPA00333">
    <property type="reaction ID" value="UER00454"/>
</dbReference>
<dbReference type="InterPro" id="IPR027519">
    <property type="entry name" value="KFase_ver/fungi-typ"/>
</dbReference>
<evidence type="ECO:0000256" key="6">
    <source>
        <dbReference type="ARBA" id="ARBA00023079"/>
    </source>
</evidence>
<proteinExistence type="inferred from homology"/>
<dbReference type="InterPro" id="IPR013094">
    <property type="entry name" value="AB_hydrolase_3"/>
</dbReference>
<evidence type="ECO:0000256" key="3">
    <source>
        <dbReference type="ARBA" id="ARBA00022723"/>
    </source>
</evidence>
<feature type="binding site" evidence="11">
    <location>
        <position position="700"/>
    </location>
    <ligand>
        <name>Ca(2+)</name>
        <dbReference type="ChEBI" id="CHEBI:29108"/>
    </ligand>
</feature>
<keyword evidence="6 10" id="KW-0823">Tryptophan catabolism</keyword>
<evidence type="ECO:0000256" key="1">
    <source>
        <dbReference type="ARBA" id="ARBA00001913"/>
    </source>
</evidence>
<dbReference type="PANTHER" id="PTHR13023">
    <property type="entry name" value="APYRASE"/>
    <property type="match status" value="1"/>
</dbReference>
<feature type="binding site" evidence="11">
    <location>
        <position position="472"/>
    </location>
    <ligand>
        <name>Ca(2+)</name>
        <dbReference type="ChEBI" id="CHEBI:29108"/>
    </ligand>
</feature>
<comment type="subcellular location">
    <subcellularLocation>
        <location evidence="10">Cytoplasm</location>
        <location evidence="10">Cytosol</location>
    </subcellularLocation>
    <subcellularLocation>
        <location evidence="10">Nucleus</location>
    </subcellularLocation>
</comment>
<comment type="subunit">
    <text evidence="10">Homodimer.</text>
</comment>
<comment type="function">
    <text evidence="10">Catalyzes the hydrolysis of N-formyl-L-kynurenine to L-kynurenine, the second step in the kynurenine pathway of tryptophan degradation. Kynurenine may be further oxidized to nicotinic acid, NAD(H) and NADP(H). Required for elimination of toxic metabolites.</text>
</comment>
<dbReference type="GO" id="GO:0034354">
    <property type="term" value="P:'de novo' NAD+ biosynthetic process from L-tryptophan"/>
    <property type="evidence" value="ECO:0007669"/>
    <property type="project" value="UniProtKB-UniRule"/>
</dbReference>
<feature type="short sequence motif" description="HGGXW" evidence="10">
    <location>
        <begin position="78"/>
        <end position="82"/>
    </location>
</feature>
<comment type="cofactor">
    <cofactor evidence="1 11">
        <name>Ca(2+)</name>
        <dbReference type="ChEBI" id="CHEBI:29108"/>
    </cofactor>
</comment>
<reference evidence="14 15" key="1">
    <citation type="submission" date="2019-04" db="EMBL/GenBank/DDBJ databases">
        <title>Chromosome genome assembly for Takifugu flavidus.</title>
        <authorList>
            <person name="Xiao S."/>
        </authorList>
    </citation>
    <scope>NUCLEOTIDE SEQUENCE [LARGE SCALE GENOMIC DNA]</scope>
    <source>
        <strain evidence="14">HTHZ2018</strain>
        <tissue evidence="14">Muscle</tissue>
    </source>
</reference>
<comment type="similarity">
    <text evidence="10">Belongs to the kynurenine formamidase family.</text>
</comment>
<dbReference type="Gene3D" id="2.120.10.100">
    <property type="entry name" value="Apyrase"/>
    <property type="match status" value="1"/>
</dbReference>
<comment type="similarity">
    <text evidence="8">Belongs to the apyrase family.</text>
</comment>
<feature type="active site" evidence="10">
    <location>
        <position position="262"/>
    </location>
</feature>
<dbReference type="InterPro" id="IPR029058">
    <property type="entry name" value="AB_hydrolase_fold"/>
</dbReference>
<dbReference type="InterPro" id="IPR009283">
    <property type="entry name" value="Apyrase"/>
</dbReference>
<evidence type="ECO:0000256" key="8">
    <source>
        <dbReference type="ARBA" id="ARBA00025738"/>
    </source>
</evidence>
<dbReference type="FunFam" id="2.120.10.100:FF:000001">
    <property type="entry name" value="Soluble calcium-activated nucleotidase 1"/>
    <property type="match status" value="1"/>
</dbReference>
<gene>
    <name evidence="10" type="primary">AFMID</name>
    <name evidence="14" type="ORF">D4764_06G0011290</name>
</gene>
<evidence type="ECO:0000256" key="7">
    <source>
        <dbReference type="ARBA" id="ARBA00023242"/>
    </source>
</evidence>